<dbReference type="PRINTS" id="PR01366">
    <property type="entry name" value="ROYALJELLY"/>
</dbReference>
<dbReference type="InterPro" id="IPR011042">
    <property type="entry name" value="6-blade_b-propeller_TolB-like"/>
</dbReference>
<keyword evidence="3" id="KW-0964">Secreted</keyword>
<evidence type="ECO:0000256" key="3">
    <source>
        <dbReference type="ARBA" id="ARBA00022525"/>
    </source>
</evidence>
<dbReference type="PANTHER" id="PTHR10009">
    <property type="entry name" value="PROTEIN YELLOW-RELATED"/>
    <property type="match status" value="1"/>
</dbReference>
<comment type="subcellular location">
    <subcellularLocation>
        <location evidence="1">Secreted</location>
    </subcellularLocation>
</comment>
<reference evidence="4" key="1">
    <citation type="submission" date="2018-04" db="EMBL/GenBank/DDBJ databases">
        <title>Transcriptome assembly of Sipha flava.</title>
        <authorList>
            <person name="Scully E.D."/>
            <person name="Geib S.M."/>
            <person name="Palmer N.A."/>
            <person name="Koch K."/>
            <person name="Bradshaw J."/>
            <person name="Heng-Moss T."/>
            <person name="Sarath G."/>
        </authorList>
    </citation>
    <scope>NUCLEOTIDE SEQUENCE</scope>
</reference>
<dbReference type="AlphaFoldDB" id="A0A2S2Q0X6"/>
<proteinExistence type="inferred from homology"/>
<dbReference type="Pfam" id="PF03022">
    <property type="entry name" value="MRJP"/>
    <property type="match status" value="1"/>
</dbReference>
<accession>A0A2S2Q0X6</accession>
<dbReference type="GO" id="GO:0005576">
    <property type="term" value="C:extracellular region"/>
    <property type="evidence" value="ECO:0007669"/>
    <property type="project" value="UniProtKB-SubCell"/>
</dbReference>
<organism evidence="4">
    <name type="scientific">Sipha flava</name>
    <name type="common">yellow sugarcane aphid</name>
    <dbReference type="NCBI Taxonomy" id="143950"/>
    <lineage>
        <taxon>Eukaryota</taxon>
        <taxon>Metazoa</taxon>
        <taxon>Ecdysozoa</taxon>
        <taxon>Arthropoda</taxon>
        <taxon>Hexapoda</taxon>
        <taxon>Insecta</taxon>
        <taxon>Pterygota</taxon>
        <taxon>Neoptera</taxon>
        <taxon>Paraneoptera</taxon>
        <taxon>Hemiptera</taxon>
        <taxon>Sternorrhyncha</taxon>
        <taxon>Aphidomorpha</taxon>
        <taxon>Aphidoidea</taxon>
        <taxon>Aphididae</taxon>
        <taxon>Sipha</taxon>
    </lineage>
</organism>
<protein>
    <submittedName>
        <fullName evidence="4">Protein yellow</fullName>
    </submittedName>
</protein>
<dbReference type="Gene3D" id="2.120.10.30">
    <property type="entry name" value="TolB, C-terminal domain"/>
    <property type="match status" value="1"/>
</dbReference>
<dbReference type="InterPro" id="IPR017996">
    <property type="entry name" value="MRJP/yellow-related"/>
</dbReference>
<sequence>MAAAGTLAIILFQGYCSYSVGLLDNGRLKEMFGWKLLDFQFPDLNTKRMAIESGAYVQANNMPVGLDVWNDKLFITVPRWKTGVWSTLNYVSLGKTNEPADPSPELIPYPSYKQNCLGSASADRMVSVFRVSVDACDRLWAVDTGVEDAWGRADQLQAPKLMVFDLRTDTLIRQHTFGAGDVKPDSFLANVVADASPDACGDAHAYVPDLGGSGLLVYSLATDASWRVEHHYFHFDPLAGNYRVAGHEFQWTDGVVGVALSPRAPDGSRTLYFHPLSSTTEFAVSTRVLQNATAASDSYHAYRALGTRGPGTQASGSALDEGTGVLFYTQVNRDGVGCWNSVTDADDYSPDTNTLVAQDRRTLEFPNDVKVDRAATLWVLSDRLSTFLYDGLDPNDVNFRVFSAPVREVIEGTVCDSAFR</sequence>
<dbReference type="PANTHER" id="PTHR10009:SF11">
    <property type="entry name" value="RH54244P"/>
    <property type="match status" value="1"/>
</dbReference>
<comment type="similarity">
    <text evidence="2">Belongs to the major royal jelly protein family.</text>
</comment>
<gene>
    <name evidence="4" type="primary">y_2</name>
    <name evidence="4" type="ORF">g.135587</name>
</gene>
<name>A0A2S2Q0X6_9HEMI</name>
<evidence type="ECO:0000256" key="2">
    <source>
        <dbReference type="ARBA" id="ARBA00009127"/>
    </source>
</evidence>
<evidence type="ECO:0000256" key="1">
    <source>
        <dbReference type="ARBA" id="ARBA00004613"/>
    </source>
</evidence>
<dbReference type="EMBL" id="GGMS01002212">
    <property type="protein sequence ID" value="MBY71415.1"/>
    <property type="molecule type" value="Transcribed_RNA"/>
</dbReference>
<dbReference type="OrthoDB" id="7776143at2759"/>
<evidence type="ECO:0000313" key="4">
    <source>
        <dbReference type="EMBL" id="MBY71415.1"/>
    </source>
</evidence>